<keyword evidence="1" id="KW-0175">Coiled coil</keyword>
<dbReference type="AlphaFoldDB" id="A0A521AKY3"/>
<proteinExistence type="predicted"/>
<name>A0A521AKY3_9FLAO</name>
<gene>
    <name evidence="2" type="ORF">SAMN06265171_101230</name>
</gene>
<feature type="coiled-coil region" evidence="1">
    <location>
        <begin position="127"/>
        <end position="154"/>
    </location>
</feature>
<evidence type="ECO:0000256" key="1">
    <source>
        <dbReference type="SAM" id="Coils"/>
    </source>
</evidence>
<dbReference type="Proteomes" id="UP000316916">
    <property type="component" value="Unassembled WGS sequence"/>
</dbReference>
<organism evidence="2 3">
    <name type="scientific">Chryseobacterium rhizoplanae</name>
    <dbReference type="NCBI Taxonomy" id="1609531"/>
    <lineage>
        <taxon>Bacteria</taxon>
        <taxon>Pseudomonadati</taxon>
        <taxon>Bacteroidota</taxon>
        <taxon>Flavobacteriia</taxon>
        <taxon>Flavobacteriales</taxon>
        <taxon>Weeksellaceae</taxon>
        <taxon>Chryseobacterium group</taxon>
        <taxon>Chryseobacterium</taxon>
    </lineage>
</organism>
<reference evidence="2 3" key="1">
    <citation type="submission" date="2017-05" db="EMBL/GenBank/DDBJ databases">
        <authorList>
            <person name="Varghese N."/>
            <person name="Submissions S."/>
        </authorList>
    </citation>
    <scope>NUCLEOTIDE SEQUENCE [LARGE SCALE GENOMIC DNA]</scope>
    <source>
        <strain evidence="2 3">DSM 29371</strain>
    </source>
</reference>
<evidence type="ECO:0000313" key="3">
    <source>
        <dbReference type="Proteomes" id="UP000316916"/>
    </source>
</evidence>
<protein>
    <submittedName>
        <fullName evidence="2">Uncharacterized protein</fullName>
    </submittedName>
</protein>
<evidence type="ECO:0000313" key="2">
    <source>
        <dbReference type="EMBL" id="SMO35443.1"/>
    </source>
</evidence>
<accession>A0A521AKY3</accession>
<sequence length="155" mass="18414">MIKIYRFISILSLFLFFNCNKFTDKNFTKEFAKFVSDSDQVLFEGDILHPVYAYLKNGKLKGLEVNNHPECGDYTKRYFFSDDEKLMKIVIEKNYDNESCGKTFDSIFVIDPVLRKTIIYTKDTYGKEISSNLIQNEEINIDQYKEKIKYWKNKS</sequence>
<dbReference type="EMBL" id="FXTC01000001">
    <property type="protein sequence ID" value="SMO35443.1"/>
    <property type="molecule type" value="Genomic_DNA"/>
</dbReference>
<keyword evidence="3" id="KW-1185">Reference proteome</keyword>
<dbReference type="RefSeq" id="WP_142716346.1">
    <property type="nucleotide sequence ID" value="NZ_FXTC01000001.1"/>
</dbReference>